<feature type="binding site" evidence="9">
    <location>
        <position position="371"/>
    </location>
    <ligand>
        <name>Zn(2+)</name>
        <dbReference type="ChEBI" id="CHEBI:29105"/>
        <note>catalytic</note>
    </ligand>
</feature>
<evidence type="ECO:0000256" key="3">
    <source>
        <dbReference type="ARBA" id="ARBA00022670"/>
    </source>
</evidence>
<comment type="cofactor">
    <cofactor evidence="9 11">
        <name>Zn(2+)</name>
        <dbReference type="ChEBI" id="CHEBI:29105"/>
    </cofactor>
    <text evidence="9 11">Binds 1 zinc ion per subunit.</text>
</comment>
<feature type="binding site" evidence="9">
    <location>
        <position position="348"/>
    </location>
    <ligand>
        <name>Zn(2+)</name>
        <dbReference type="ChEBI" id="CHEBI:29105"/>
        <note>catalytic</note>
    </ligand>
</feature>
<dbReference type="PRINTS" id="PR00756">
    <property type="entry name" value="ALADIPTASE"/>
</dbReference>
<dbReference type="AlphaFoldDB" id="A0A9N7UTW3"/>
<name>A0A9N7UTW3_PLEPL</name>
<organism evidence="16 17">
    <name type="scientific">Pleuronectes platessa</name>
    <name type="common">European plaice</name>
    <dbReference type="NCBI Taxonomy" id="8262"/>
    <lineage>
        <taxon>Eukaryota</taxon>
        <taxon>Metazoa</taxon>
        <taxon>Chordata</taxon>
        <taxon>Craniata</taxon>
        <taxon>Vertebrata</taxon>
        <taxon>Euteleostomi</taxon>
        <taxon>Actinopterygii</taxon>
        <taxon>Neopterygii</taxon>
        <taxon>Teleostei</taxon>
        <taxon>Neoteleostei</taxon>
        <taxon>Acanthomorphata</taxon>
        <taxon>Carangaria</taxon>
        <taxon>Pleuronectiformes</taxon>
        <taxon>Pleuronectoidei</taxon>
        <taxon>Pleuronectidae</taxon>
        <taxon>Pleuronectes</taxon>
    </lineage>
</organism>
<dbReference type="PANTHER" id="PTHR11533:SF259">
    <property type="entry name" value="AMINOPEPTIDASE"/>
    <property type="match status" value="1"/>
</dbReference>
<proteinExistence type="inferred from homology"/>
<sequence>MTKNSCNTKLIAGAFIVLTVSVIAGIITMIIFYKTQIGSMNPTDRPPSVTTTEQPPPDRRLPKNLVPESYKVFLKTHFYHRIIEVVNVTTPNQTTVFNGNSTVNMKCVQSTSSIYLHSRRLEVSDPVVMNRDNPNEEIRSSVVYPGEADFLEIQLNVALEAGGNYSLFLNFKGQSLEYMDGLFLSMYSEGVPEYEGDMEPARFLAATNMEPTFARTAFPCFDEPEMKAVFNITIIHRSGTKALSNAVIASETNIIDDEWEYTVFDQTPRMSTTRSIRRQHHRKYPPVLREEVWNHYSLTKLDQIALPDLNPTAMENWGLVTYQQGALLFEEGVSSLLHKESIAMIIAHELAHQWFGNLVTMKWWNEVWLNEGFANYMAYFAVDAVEPSFKMKDVSVMSDLHTAFEEDALAASHPLTVPPGEIQTPHEILSLFDSITYSKGAMVLRMLADIVGQNVFDRGVNMYLSDFKYSNTDEKNLWDNIQKAVDDDNGVINEHFLFNDSSESSLWWHVPIRFVKMSSKSDFPLMWLDDKPVTKGDFITKNGDWILANVNCAGYYRVNYNPENWDALSSQMEQDQSRIPLMNRGQLIDDAFNLARAKLVDVTLALNLTRFLRNETELIPWMSAMTNLEYFVLMFDRSEVYGPMQTYLREQVRGLYNFYRNYTDHSQVPSDHSSQHSQILAVRVACHNGLPECVTMATEMFALWMKNDTNIIHPNLRSSIYCQAVASGGKAQWDFAWNKLQSSNDTSEMEQLRAALSCSRETWLLNRYLQYTLDPEKIRFMSVWNVINLIALNPSGQALAWNFIRANWEFLSRRGGHSLIAVVARRFSTEFELEELVRFVTDNDLAYMKEEQAVEQISVNIQWVKEHQEKILQWFEMETAS</sequence>
<dbReference type="GO" id="GO:0043171">
    <property type="term" value="P:peptide catabolic process"/>
    <property type="evidence" value="ECO:0007669"/>
    <property type="project" value="TreeGrafter"/>
</dbReference>
<dbReference type="Pfam" id="PF11838">
    <property type="entry name" value="ERAP1_C"/>
    <property type="match status" value="1"/>
</dbReference>
<dbReference type="GO" id="GO:0005615">
    <property type="term" value="C:extracellular space"/>
    <property type="evidence" value="ECO:0007669"/>
    <property type="project" value="TreeGrafter"/>
</dbReference>
<evidence type="ECO:0000259" key="13">
    <source>
        <dbReference type="Pfam" id="PF01433"/>
    </source>
</evidence>
<dbReference type="GO" id="GO:0070006">
    <property type="term" value="F:metalloaminopeptidase activity"/>
    <property type="evidence" value="ECO:0007669"/>
    <property type="project" value="TreeGrafter"/>
</dbReference>
<dbReference type="GO" id="GO:0005886">
    <property type="term" value="C:plasma membrane"/>
    <property type="evidence" value="ECO:0007669"/>
    <property type="project" value="TreeGrafter"/>
</dbReference>
<dbReference type="InterPro" id="IPR027268">
    <property type="entry name" value="Peptidase_M4/M1_CTD_sf"/>
</dbReference>
<feature type="domain" description="Peptidase M1 membrane alanine aminopeptidase" evidence="13">
    <location>
        <begin position="294"/>
        <end position="487"/>
    </location>
</feature>
<dbReference type="GO" id="GO:0042277">
    <property type="term" value="F:peptide binding"/>
    <property type="evidence" value="ECO:0007669"/>
    <property type="project" value="TreeGrafter"/>
</dbReference>
<dbReference type="PANTHER" id="PTHR11533">
    <property type="entry name" value="PROTEASE M1 ZINC METALLOPROTEASE"/>
    <property type="match status" value="1"/>
</dbReference>
<dbReference type="FunFam" id="1.25.50.20:FF:000012">
    <property type="entry name" value="Aminopeptidase N"/>
    <property type="match status" value="1"/>
</dbReference>
<dbReference type="GO" id="GO:0005737">
    <property type="term" value="C:cytoplasm"/>
    <property type="evidence" value="ECO:0007669"/>
    <property type="project" value="TreeGrafter"/>
</dbReference>
<dbReference type="Pfam" id="PF01433">
    <property type="entry name" value="Peptidase_M1"/>
    <property type="match status" value="1"/>
</dbReference>
<dbReference type="Gene3D" id="1.25.50.20">
    <property type="match status" value="1"/>
</dbReference>
<evidence type="ECO:0000313" key="16">
    <source>
        <dbReference type="EMBL" id="CAB1439196.1"/>
    </source>
</evidence>
<evidence type="ECO:0000256" key="5">
    <source>
        <dbReference type="ARBA" id="ARBA00022801"/>
    </source>
</evidence>
<gene>
    <name evidence="16" type="ORF">PLEPLA_LOCUS27018</name>
</gene>
<evidence type="ECO:0000259" key="15">
    <source>
        <dbReference type="Pfam" id="PF17900"/>
    </source>
</evidence>
<dbReference type="Gene3D" id="1.10.390.10">
    <property type="entry name" value="Neutral Protease Domain 2"/>
    <property type="match status" value="1"/>
</dbReference>
<evidence type="ECO:0000256" key="10">
    <source>
        <dbReference type="PIRSR" id="PIRSR634016-4"/>
    </source>
</evidence>
<dbReference type="InterPro" id="IPR024571">
    <property type="entry name" value="ERAP1-like_C_dom"/>
</dbReference>
<dbReference type="SUPFAM" id="SSF63737">
    <property type="entry name" value="Leukotriene A4 hydrolase N-terminal domain"/>
    <property type="match status" value="1"/>
</dbReference>
<dbReference type="Proteomes" id="UP001153269">
    <property type="component" value="Unassembled WGS sequence"/>
</dbReference>
<dbReference type="EC" id="3.4.11.-" evidence="11"/>
<keyword evidence="17" id="KW-1185">Reference proteome</keyword>
<dbReference type="InterPro" id="IPR045357">
    <property type="entry name" value="Aminopeptidase_N-like_N"/>
</dbReference>
<dbReference type="InterPro" id="IPR001930">
    <property type="entry name" value="Peptidase_M1"/>
</dbReference>
<evidence type="ECO:0000259" key="14">
    <source>
        <dbReference type="Pfam" id="PF11838"/>
    </source>
</evidence>
<evidence type="ECO:0000256" key="6">
    <source>
        <dbReference type="ARBA" id="ARBA00022833"/>
    </source>
</evidence>
<keyword evidence="7 11" id="KW-0482">Metalloprotease</keyword>
<dbReference type="InterPro" id="IPR014782">
    <property type="entry name" value="Peptidase_M1_dom"/>
</dbReference>
<reference evidence="16" key="1">
    <citation type="submission" date="2020-03" db="EMBL/GenBank/DDBJ databases">
        <authorList>
            <person name="Weist P."/>
        </authorList>
    </citation>
    <scope>NUCLEOTIDE SEQUENCE</scope>
</reference>
<feature type="binding site" evidence="9">
    <location>
        <position position="352"/>
    </location>
    <ligand>
        <name>Zn(2+)</name>
        <dbReference type="ChEBI" id="CHEBI:29105"/>
        <note>catalytic</note>
    </ligand>
</feature>
<accession>A0A9N7UTW3</accession>
<evidence type="ECO:0000313" key="17">
    <source>
        <dbReference type="Proteomes" id="UP001153269"/>
    </source>
</evidence>
<comment type="caution">
    <text evidence="16">The sequence shown here is derived from an EMBL/GenBank/DDBJ whole genome shotgun (WGS) entry which is preliminary data.</text>
</comment>
<keyword evidence="11" id="KW-1133">Transmembrane helix</keyword>
<feature type="domain" description="ERAP1-like C-terminal" evidence="14">
    <location>
        <begin position="545"/>
        <end position="856"/>
    </location>
</feature>
<keyword evidence="4 9" id="KW-0479">Metal-binding</keyword>
<dbReference type="GO" id="GO:0006508">
    <property type="term" value="P:proteolysis"/>
    <property type="evidence" value="ECO:0007669"/>
    <property type="project" value="UniProtKB-KW"/>
</dbReference>
<feature type="compositionally biased region" description="Polar residues" evidence="12">
    <location>
        <begin position="42"/>
        <end position="53"/>
    </location>
</feature>
<dbReference type="Gene3D" id="2.60.40.1730">
    <property type="entry name" value="tricorn interacting facor f3 domain"/>
    <property type="match status" value="1"/>
</dbReference>
<protein>
    <recommendedName>
        <fullName evidence="11">Aminopeptidase</fullName>
        <ecNumber evidence="11">3.4.11.-</ecNumber>
    </recommendedName>
</protein>
<evidence type="ECO:0000256" key="12">
    <source>
        <dbReference type="SAM" id="MobiDB-lite"/>
    </source>
</evidence>
<dbReference type="Pfam" id="PF17900">
    <property type="entry name" value="Peptidase_M1_N"/>
    <property type="match status" value="1"/>
</dbReference>
<dbReference type="GO" id="GO:0008270">
    <property type="term" value="F:zinc ion binding"/>
    <property type="evidence" value="ECO:0007669"/>
    <property type="project" value="UniProtKB-UniRule"/>
</dbReference>
<comment type="similarity">
    <text evidence="1 11">Belongs to the peptidase M1 family.</text>
</comment>
<evidence type="ECO:0000256" key="8">
    <source>
        <dbReference type="PIRSR" id="PIRSR634016-1"/>
    </source>
</evidence>
<dbReference type="InterPro" id="IPR050344">
    <property type="entry name" value="Peptidase_M1_aminopeptidases"/>
</dbReference>
<evidence type="ECO:0000256" key="2">
    <source>
        <dbReference type="ARBA" id="ARBA00022438"/>
    </source>
</evidence>
<evidence type="ECO:0000256" key="1">
    <source>
        <dbReference type="ARBA" id="ARBA00010136"/>
    </source>
</evidence>
<dbReference type="InterPro" id="IPR042097">
    <property type="entry name" value="Aminopeptidase_N-like_N_sf"/>
</dbReference>
<dbReference type="EMBL" id="CADEAL010002247">
    <property type="protein sequence ID" value="CAB1439196.1"/>
    <property type="molecule type" value="Genomic_DNA"/>
</dbReference>
<keyword evidence="11" id="KW-0812">Transmembrane</keyword>
<feature type="active site" description="Proton acceptor" evidence="8">
    <location>
        <position position="349"/>
    </location>
</feature>
<feature type="site" description="Transition state stabilizer" evidence="10">
    <location>
        <position position="437"/>
    </location>
</feature>
<keyword evidence="6 9" id="KW-0862">Zinc</keyword>
<dbReference type="FunFam" id="1.10.390.10:FF:000006">
    <property type="entry name" value="Puromycin-sensitive aminopeptidase"/>
    <property type="match status" value="1"/>
</dbReference>
<feature type="transmembrane region" description="Helical" evidence="11">
    <location>
        <begin position="12"/>
        <end position="33"/>
    </location>
</feature>
<feature type="region of interest" description="Disordered" evidence="12">
    <location>
        <begin position="42"/>
        <end position="62"/>
    </location>
</feature>
<dbReference type="CDD" id="cd09601">
    <property type="entry name" value="M1_APN-Q_like"/>
    <property type="match status" value="1"/>
</dbReference>
<evidence type="ECO:0000256" key="11">
    <source>
        <dbReference type="RuleBase" id="RU364040"/>
    </source>
</evidence>
<keyword evidence="2 11" id="KW-0031">Aminopeptidase</keyword>
<dbReference type="SUPFAM" id="SSF55486">
    <property type="entry name" value="Metalloproteases ('zincins'), catalytic domain"/>
    <property type="match status" value="1"/>
</dbReference>
<keyword evidence="3 11" id="KW-0645">Protease</keyword>
<feature type="domain" description="Aminopeptidase N-like N-terminal" evidence="15">
    <location>
        <begin position="67"/>
        <end position="272"/>
    </location>
</feature>
<evidence type="ECO:0000256" key="9">
    <source>
        <dbReference type="PIRSR" id="PIRSR634016-3"/>
    </source>
</evidence>
<dbReference type="InterPro" id="IPR034016">
    <property type="entry name" value="M1_APN-typ"/>
</dbReference>
<keyword evidence="11" id="KW-0472">Membrane</keyword>
<evidence type="ECO:0000256" key="7">
    <source>
        <dbReference type="ARBA" id="ARBA00023049"/>
    </source>
</evidence>
<keyword evidence="5 11" id="KW-0378">Hydrolase</keyword>
<evidence type="ECO:0000256" key="4">
    <source>
        <dbReference type="ARBA" id="ARBA00022723"/>
    </source>
</evidence>